<dbReference type="Gene3D" id="2.40.33.40">
    <property type="entry name" value="Phosphotransferase system, glucitol/sorbitol-specific IIA component"/>
    <property type="match status" value="1"/>
</dbReference>
<dbReference type="Proteomes" id="UP000051461">
    <property type="component" value="Unassembled WGS sequence"/>
</dbReference>
<comment type="caution">
    <text evidence="2">The sequence shown here is derived from an EMBL/GenBank/DDBJ whole genome shotgun (WGS) entry which is preliminary data.</text>
</comment>
<dbReference type="GO" id="GO:0008982">
    <property type="term" value="F:protein-N(PI)-phosphohistidine-sugar phosphotransferase activity"/>
    <property type="evidence" value="ECO:0007669"/>
    <property type="project" value="InterPro"/>
</dbReference>
<dbReference type="GO" id="GO:0009401">
    <property type="term" value="P:phosphoenolpyruvate-dependent sugar phosphotransferase system"/>
    <property type="evidence" value="ECO:0007669"/>
    <property type="project" value="InterPro"/>
</dbReference>
<dbReference type="PATRIC" id="fig|1423726.3.peg.1390"/>
<dbReference type="SUPFAM" id="SSF141530">
    <property type="entry name" value="PTSIIA/GutA-like"/>
    <property type="match status" value="1"/>
</dbReference>
<keyword evidence="3" id="KW-1185">Reference proteome</keyword>
<dbReference type="GO" id="GO:0016301">
    <property type="term" value="F:kinase activity"/>
    <property type="evidence" value="ECO:0007669"/>
    <property type="project" value="TreeGrafter"/>
</dbReference>
<sequence length="131" mass="14253">MGMIEMIENIEKTVFETQVVEVGQDARDFKEIKMAILFGNEAPDALRPSCYLIHVTPVATDIKPGMTLVIDNQTYPITAVGNEVQTNLSNLGHIAISFTGATKAELPGTLYVADRDYPVIDVDSNIKIVAG</sequence>
<accession>A0A0R1H167</accession>
<dbReference type="InterPro" id="IPR004716">
    <property type="entry name" value="PTS_IIA_glucitol/sorbitol-sp"/>
</dbReference>
<proteinExistence type="predicted"/>
<reference evidence="2 3" key="1">
    <citation type="journal article" date="2015" name="Genome Announc.">
        <title>Expanding the biotechnology potential of lactobacilli through comparative genomics of 213 strains and associated genera.</title>
        <authorList>
            <person name="Sun Z."/>
            <person name="Harris H.M."/>
            <person name="McCann A."/>
            <person name="Guo C."/>
            <person name="Argimon S."/>
            <person name="Zhang W."/>
            <person name="Yang X."/>
            <person name="Jeffery I.B."/>
            <person name="Cooney J.C."/>
            <person name="Kagawa T.F."/>
            <person name="Liu W."/>
            <person name="Song Y."/>
            <person name="Salvetti E."/>
            <person name="Wrobel A."/>
            <person name="Rasinkangas P."/>
            <person name="Parkhill J."/>
            <person name="Rea M.C."/>
            <person name="O'Sullivan O."/>
            <person name="Ritari J."/>
            <person name="Douillard F.P."/>
            <person name="Paul Ross R."/>
            <person name="Yang R."/>
            <person name="Briner A.E."/>
            <person name="Felis G.E."/>
            <person name="de Vos W.M."/>
            <person name="Barrangou R."/>
            <person name="Klaenhammer T.R."/>
            <person name="Caufield P.W."/>
            <person name="Cui Y."/>
            <person name="Zhang H."/>
            <person name="O'Toole P.W."/>
        </authorList>
    </citation>
    <scope>NUCLEOTIDE SEQUENCE [LARGE SCALE GENOMIC DNA]</scope>
    <source>
        <strain evidence="2 3">DSM 20003</strain>
    </source>
</reference>
<dbReference type="STRING" id="1423726.FC07_GL001344"/>
<evidence type="ECO:0000313" key="2">
    <source>
        <dbReference type="EMBL" id="KRK40143.1"/>
    </source>
</evidence>
<dbReference type="AlphaFoldDB" id="A0A0R1H167"/>
<dbReference type="EMBL" id="AZDA01000021">
    <property type="protein sequence ID" value="KRK40143.1"/>
    <property type="molecule type" value="Genomic_DNA"/>
</dbReference>
<dbReference type="Pfam" id="PF03829">
    <property type="entry name" value="PTSIIA_gutA"/>
    <property type="match status" value="1"/>
</dbReference>
<dbReference type="PANTHER" id="PTHR40398">
    <property type="entry name" value="PTS SYSTEM GLUCITOL/SORBITOL-SPECIFIC EIIA COMPONENT"/>
    <property type="match status" value="1"/>
</dbReference>
<evidence type="ECO:0000256" key="1">
    <source>
        <dbReference type="PROSITE-ProRule" id="PRU00420"/>
    </source>
</evidence>
<organism evidence="2 3">
    <name type="scientific">Loigolactobacillus bifermentans DSM 20003</name>
    <dbReference type="NCBI Taxonomy" id="1423726"/>
    <lineage>
        <taxon>Bacteria</taxon>
        <taxon>Bacillati</taxon>
        <taxon>Bacillota</taxon>
        <taxon>Bacilli</taxon>
        <taxon>Lactobacillales</taxon>
        <taxon>Lactobacillaceae</taxon>
        <taxon>Loigolactobacillus</taxon>
    </lineage>
</organism>
<dbReference type="PROSITE" id="PS51097">
    <property type="entry name" value="PTS_EIIA_TYPE_5"/>
    <property type="match status" value="1"/>
</dbReference>
<protein>
    <submittedName>
        <fullName evidence="2">Sorbitol pts, eiia</fullName>
    </submittedName>
</protein>
<dbReference type="GO" id="GO:0005737">
    <property type="term" value="C:cytoplasm"/>
    <property type="evidence" value="ECO:0007669"/>
    <property type="project" value="InterPro"/>
</dbReference>
<name>A0A0R1H167_9LACO</name>
<dbReference type="PANTHER" id="PTHR40398:SF1">
    <property type="entry name" value="PTS SYSTEM GLUCITOL_SORBITOL-SPECIFIC EIIA COMPONENT"/>
    <property type="match status" value="1"/>
</dbReference>
<comment type="caution">
    <text evidence="1">Lacks conserved residue(s) required for the propagation of feature annotation.</text>
</comment>
<gene>
    <name evidence="2" type="ORF">FC07_GL001344</name>
</gene>
<dbReference type="InterPro" id="IPR036665">
    <property type="entry name" value="PTS_IIA_glucitol/sorbitol_sf"/>
</dbReference>
<evidence type="ECO:0000313" key="3">
    <source>
        <dbReference type="Proteomes" id="UP000051461"/>
    </source>
</evidence>